<dbReference type="InterPro" id="IPR013424">
    <property type="entry name" value="Ice-binding_C"/>
</dbReference>
<feature type="signal peptide" evidence="1">
    <location>
        <begin position="1"/>
        <end position="24"/>
    </location>
</feature>
<feature type="chain" id="PRO_5016109007" description="PEP-CTERM protein-sorting domain-containing protein" evidence="1">
    <location>
        <begin position="25"/>
        <end position="230"/>
    </location>
</feature>
<evidence type="ECO:0000313" key="3">
    <source>
        <dbReference type="Proteomes" id="UP000249633"/>
    </source>
</evidence>
<evidence type="ECO:0008006" key="4">
    <source>
        <dbReference type="Google" id="ProtNLM"/>
    </source>
</evidence>
<gene>
    <name evidence="2" type="ORF">DI603_19430</name>
</gene>
<proteinExistence type="predicted"/>
<evidence type="ECO:0000256" key="1">
    <source>
        <dbReference type="SAM" id="SignalP"/>
    </source>
</evidence>
<dbReference type="AlphaFoldDB" id="A0A2W5DCC2"/>
<dbReference type="Gene3D" id="2.60.120.200">
    <property type="match status" value="1"/>
</dbReference>
<dbReference type="NCBIfam" id="TIGR02595">
    <property type="entry name" value="PEP_CTERM"/>
    <property type="match status" value="1"/>
</dbReference>
<organism evidence="2 3">
    <name type="scientific">Roseateles depolymerans</name>
    <dbReference type="NCBI Taxonomy" id="76731"/>
    <lineage>
        <taxon>Bacteria</taxon>
        <taxon>Pseudomonadati</taxon>
        <taxon>Pseudomonadota</taxon>
        <taxon>Betaproteobacteria</taxon>
        <taxon>Burkholderiales</taxon>
        <taxon>Sphaerotilaceae</taxon>
        <taxon>Roseateles</taxon>
    </lineage>
</organism>
<protein>
    <recommendedName>
        <fullName evidence="4">PEP-CTERM protein-sorting domain-containing protein</fullName>
    </recommendedName>
</protein>
<name>A0A2W5DCC2_9BURK</name>
<keyword evidence="1" id="KW-0732">Signal</keyword>
<evidence type="ECO:0000313" key="2">
    <source>
        <dbReference type="EMBL" id="PZP28338.1"/>
    </source>
</evidence>
<sequence length="230" mass="23715">MKKPMQRLAVAGLGLVLSASAAWADAPLLQEGFDGTGLPAGWTVANFSTSPASEGWFRPVSPADTFAAESGAAESYIASSVFTGATDAGGNPMGRIDTMLATAVVSMAEATTLTFSTRTVSGNAYGESLRIGAIVAGSFVELMTINPSLAVGAFPEQWTTYSVTLAAQGEDISGRYYFEYVVPDASVAGNFIGLDSVSVTVSPVPEPTGALLMLSGGALLLAWRRRATRA</sequence>
<dbReference type="EMBL" id="QFOD01000023">
    <property type="protein sequence ID" value="PZP28338.1"/>
    <property type="molecule type" value="Genomic_DNA"/>
</dbReference>
<reference evidence="2 3" key="1">
    <citation type="submission" date="2017-08" db="EMBL/GenBank/DDBJ databases">
        <title>Infants hospitalized years apart are colonized by the same room-sourced microbial strains.</title>
        <authorList>
            <person name="Brooks B."/>
            <person name="Olm M.R."/>
            <person name="Firek B.A."/>
            <person name="Baker R."/>
            <person name="Thomas B.C."/>
            <person name="Morowitz M.J."/>
            <person name="Banfield J.F."/>
        </authorList>
    </citation>
    <scope>NUCLEOTIDE SEQUENCE [LARGE SCALE GENOMIC DNA]</scope>
    <source>
        <strain evidence="2">S2_012_000_R2_81</strain>
    </source>
</reference>
<dbReference type="NCBIfam" id="NF038128">
    <property type="entry name" value="choice_anch_J"/>
    <property type="match status" value="1"/>
</dbReference>
<dbReference type="Proteomes" id="UP000249633">
    <property type="component" value="Unassembled WGS sequence"/>
</dbReference>
<comment type="caution">
    <text evidence="2">The sequence shown here is derived from an EMBL/GenBank/DDBJ whole genome shotgun (WGS) entry which is preliminary data.</text>
</comment>
<accession>A0A2W5DCC2</accession>